<dbReference type="Gene3D" id="3.40.50.300">
    <property type="entry name" value="P-loop containing nucleotide triphosphate hydrolases"/>
    <property type="match status" value="1"/>
</dbReference>
<sequence>MKYPWLTGLHTQLSQQYQTNQLHHALLINAAVGVGKRQFAMDFAAGLLCDKKTGQACGQCKSCLLLETQAHPDFFIAEDPAAKSIGVDLIRQVVSRAQQKSQQGGALVFYIPDCDKMTEASANALLKTLEEPGQDKYLILTTASINRLLPTILSRCQQYVLRPPQLSELTSWLAEQHVDLARFETIYQQMNGSPLIALDYAKSDYLDKQKAFLADFKQLITGQISAFQFSQVFDEKAYNQQLDWLNQAISKWLAAKLQSNSSDPKQAVKRLLISDLNLQLAHARAQMLQSGMNKKTIFQRLCFNLVDGLKY</sequence>
<keyword evidence="4" id="KW-0808">Transferase</keyword>
<dbReference type="InterPro" id="IPR004622">
    <property type="entry name" value="DNA_pol_HolB"/>
</dbReference>
<dbReference type="InterPro" id="IPR050238">
    <property type="entry name" value="DNA_Rep/Repair_Clamp_Loader"/>
</dbReference>
<dbReference type="PANTHER" id="PTHR11669:SF8">
    <property type="entry name" value="DNA POLYMERASE III SUBUNIT DELTA"/>
    <property type="match status" value="1"/>
</dbReference>
<dbReference type="Pfam" id="PF13177">
    <property type="entry name" value="DNA_pol3_delta2"/>
    <property type="match status" value="1"/>
</dbReference>
<reference evidence="4" key="1">
    <citation type="submission" date="2022-10" db="EMBL/GenBank/DDBJ databases">
        <title>Catenovulum adriacola sp. nov. isolated in the Harbour of Susak.</title>
        <authorList>
            <person name="Schoch T."/>
            <person name="Reich S.J."/>
            <person name="Stoeferle S."/>
            <person name="Flaiz M."/>
            <person name="Kazda M."/>
            <person name="Riedel C.U."/>
            <person name="Duerre P."/>
        </authorList>
    </citation>
    <scope>NUCLEOTIDE SEQUENCE</scope>
    <source>
        <strain evidence="4">TS8</strain>
    </source>
</reference>
<keyword evidence="4" id="KW-0548">Nucleotidyltransferase</keyword>
<comment type="catalytic activity">
    <reaction evidence="3">
        <text>DNA(n) + a 2'-deoxyribonucleoside 5'-triphosphate = DNA(n+1) + diphosphate</text>
        <dbReference type="Rhea" id="RHEA:22508"/>
        <dbReference type="Rhea" id="RHEA-COMP:17339"/>
        <dbReference type="Rhea" id="RHEA-COMP:17340"/>
        <dbReference type="ChEBI" id="CHEBI:33019"/>
        <dbReference type="ChEBI" id="CHEBI:61560"/>
        <dbReference type="ChEBI" id="CHEBI:173112"/>
        <dbReference type="EC" id="2.7.7.7"/>
    </reaction>
</comment>
<dbReference type="NCBIfam" id="TIGR00678">
    <property type="entry name" value="holB"/>
    <property type="match status" value="1"/>
</dbReference>
<protein>
    <recommendedName>
        <fullName evidence="1">DNA-directed DNA polymerase</fullName>
        <ecNumber evidence="1">2.7.7.7</ecNumber>
    </recommendedName>
</protein>
<dbReference type="PANTHER" id="PTHR11669">
    <property type="entry name" value="REPLICATION FACTOR C / DNA POLYMERASE III GAMMA-TAU SUBUNIT"/>
    <property type="match status" value="1"/>
</dbReference>
<evidence type="ECO:0000256" key="2">
    <source>
        <dbReference type="ARBA" id="ARBA00022932"/>
    </source>
</evidence>
<evidence type="ECO:0000256" key="3">
    <source>
        <dbReference type="ARBA" id="ARBA00049244"/>
    </source>
</evidence>
<dbReference type="GO" id="GO:0003887">
    <property type="term" value="F:DNA-directed DNA polymerase activity"/>
    <property type="evidence" value="ECO:0007669"/>
    <property type="project" value="UniProtKB-EC"/>
</dbReference>
<proteinExistence type="predicted"/>
<keyword evidence="5" id="KW-1185">Reference proteome</keyword>
<dbReference type="RefSeq" id="WP_268075486.1">
    <property type="nucleotide sequence ID" value="NZ_CP109965.1"/>
</dbReference>
<name>A0ABY7AQI9_9ALTE</name>
<dbReference type="SUPFAM" id="SSF52540">
    <property type="entry name" value="P-loop containing nucleoside triphosphate hydrolases"/>
    <property type="match status" value="1"/>
</dbReference>
<evidence type="ECO:0000256" key="1">
    <source>
        <dbReference type="ARBA" id="ARBA00012417"/>
    </source>
</evidence>
<gene>
    <name evidence="4" type="primary">holB</name>
    <name evidence="4" type="ORF">OLW01_04250</name>
</gene>
<dbReference type="Proteomes" id="UP001163726">
    <property type="component" value="Chromosome"/>
</dbReference>
<organism evidence="4 5">
    <name type="scientific">Catenovulum adriaticum</name>
    <dbReference type="NCBI Taxonomy" id="2984846"/>
    <lineage>
        <taxon>Bacteria</taxon>
        <taxon>Pseudomonadati</taxon>
        <taxon>Pseudomonadota</taxon>
        <taxon>Gammaproteobacteria</taxon>
        <taxon>Alteromonadales</taxon>
        <taxon>Alteromonadaceae</taxon>
        <taxon>Catenovulum</taxon>
    </lineage>
</organism>
<accession>A0ABY7AQI9</accession>
<keyword evidence="2" id="KW-0239">DNA-directed DNA polymerase</keyword>
<dbReference type="EC" id="2.7.7.7" evidence="1"/>
<dbReference type="InterPro" id="IPR027417">
    <property type="entry name" value="P-loop_NTPase"/>
</dbReference>
<evidence type="ECO:0000313" key="5">
    <source>
        <dbReference type="Proteomes" id="UP001163726"/>
    </source>
</evidence>
<dbReference type="EMBL" id="CP109965">
    <property type="protein sequence ID" value="WAJ71022.1"/>
    <property type="molecule type" value="Genomic_DNA"/>
</dbReference>
<evidence type="ECO:0000313" key="4">
    <source>
        <dbReference type="EMBL" id="WAJ71022.1"/>
    </source>
</evidence>